<dbReference type="EMBL" id="JACBZO010000002">
    <property type="protein sequence ID" value="NYI42851.1"/>
    <property type="molecule type" value="Genomic_DNA"/>
</dbReference>
<comment type="caution">
    <text evidence="1">The sequence shown here is derived from an EMBL/GenBank/DDBJ whole genome shotgun (WGS) entry which is preliminary data.</text>
</comment>
<dbReference type="OrthoDB" id="4578443at2"/>
<evidence type="ECO:0000313" key="1">
    <source>
        <dbReference type="EMBL" id="NYI42851.1"/>
    </source>
</evidence>
<protein>
    <submittedName>
        <fullName evidence="1">Uncharacterized protein</fullName>
    </submittedName>
</protein>
<keyword evidence="2" id="KW-1185">Reference proteome</keyword>
<dbReference type="RefSeq" id="WP_062075529.1">
    <property type="nucleotide sequence ID" value="NZ_BBRC01000010.1"/>
</dbReference>
<reference evidence="1 2" key="1">
    <citation type="submission" date="2020-07" db="EMBL/GenBank/DDBJ databases">
        <title>Sequencing the genomes of 1000 actinobacteria strains.</title>
        <authorList>
            <person name="Klenk H.-P."/>
        </authorList>
    </citation>
    <scope>NUCLEOTIDE SEQUENCE [LARGE SCALE GENOMIC DNA]</scope>
    <source>
        <strain evidence="1 2">DSM 19970</strain>
    </source>
</reference>
<dbReference type="AlphaFoldDB" id="A0A7Y9ZGB9"/>
<evidence type="ECO:0000313" key="2">
    <source>
        <dbReference type="Proteomes" id="UP000547973"/>
    </source>
</evidence>
<proteinExistence type="predicted"/>
<dbReference type="Proteomes" id="UP000547973">
    <property type="component" value="Unassembled WGS sequence"/>
</dbReference>
<sequence>MSAFRVDKHHIDALVCAGMSNDYAHAYSNSGVLTFDYRGITHKLDSMGGQEIGAELVDLNNRSVNTLYREDIAPEPYEVKGLNVEVLTPVVILSLIAGFRYQAFEFAGWDDTLGAQYLRILEKAAIHALSGYDDAPWTLDENGYRELLEDAGMGEPRRTP</sequence>
<name>A0A7Y9ZGB9_9MICO</name>
<organism evidence="1 2">
    <name type="scientific">Demequina lutea</name>
    <dbReference type="NCBI Taxonomy" id="431489"/>
    <lineage>
        <taxon>Bacteria</taxon>
        <taxon>Bacillati</taxon>
        <taxon>Actinomycetota</taxon>
        <taxon>Actinomycetes</taxon>
        <taxon>Micrococcales</taxon>
        <taxon>Demequinaceae</taxon>
        <taxon>Demequina</taxon>
    </lineage>
</organism>
<accession>A0A7Y9ZGB9</accession>
<gene>
    <name evidence="1" type="ORF">BKA03_003025</name>
</gene>